<comment type="caution">
    <text evidence="3">The sequence shown here is derived from an EMBL/GenBank/DDBJ whole genome shotgun (WGS) entry which is preliminary data.</text>
</comment>
<reference evidence="3 4" key="1">
    <citation type="submission" date="2023-06" db="EMBL/GenBank/DDBJ databases">
        <title>Black Yeasts Isolated from many extreme environments.</title>
        <authorList>
            <person name="Coleine C."/>
            <person name="Stajich J.E."/>
            <person name="Selbmann L."/>
        </authorList>
    </citation>
    <scope>NUCLEOTIDE SEQUENCE [LARGE SCALE GENOMIC DNA]</scope>
    <source>
        <strain evidence="3 4">CCFEE 5887</strain>
    </source>
</reference>
<evidence type="ECO:0000256" key="1">
    <source>
        <dbReference type="SAM" id="MobiDB-lite"/>
    </source>
</evidence>
<dbReference type="Proteomes" id="UP001345827">
    <property type="component" value="Unassembled WGS sequence"/>
</dbReference>
<gene>
    <name evidence="3" type="ORF">LTR25_001882</name>
</gene>
<name>A0AAV9QHQ5_9PEZI</name>
<dbReference type="EMBL" id="JAXLQG010000003">
    <property type="protein sequence ID" value="KAK5541997.1"/>
    <property type="molecule type" value="Genomic_DNA"/>
</dbReference>
<keyword evidence="4" id="KW-1185">Reference proteome</keyword>
<evidence type="ECO:0000313" key="4">
    <source>
        <dbReference type="Proteomes" id="UP001345827"/>
    </source>
</evidence>
<organism evidence="3 4">
    <name type="scientific">Vermiconidia calcicola</name>
    <dbReference type="NCBI Taxonomy" id="1690605"/>
    <lineage>
        <taxon>Eukaryota</taxon>
        <taxon>Fungi</taxon>
        <taxon>Dikarya</taxon>
        <taxon>Ascomycota</taxon>
        <taxon>Pezizomycotina</taxon>
        <taxon>Dothideomycetes</taxon>
        <taxon>Dothideomycetidae</taxon>
        <taxon>Mycosphaerellales</taxon>
        <taxon>Extremaceae</taxon>
        <taxon>Vermiconidia</taxon>
    </lineage>
</organism>
<dbReference type="Pfam" id="PF20254">
    <property type="entry name" value="DMFA2_C"/>
    <property type="match status" value="1"/>
</dbReference>
<evidence type="ECO:0000313" key="3">
    <source>
        <dbReference type="EMBL" id="KAK5541997.1"/>
    </source>
</evidence>
<dbReference type="InterPro" id="IPR046540">
    <property type="entry name" value="DMFA2_C"/>
</dbReference>
<proteinExistence type="predicted"/>
<feature type="compositionally biased region" description="Polar residues" evidence="1">
    <location>
        <begin position="1"/>
        <end position="24"/>
    </location>
</feature>
<accession>A0AAV9QHQ5</accession>
<evidence type="ECO:0000259" key="2">
    <source>
        <dbReference type="Pfam" id="PF20254"/>
    </source>
</evidence>
<sequence length="563" mass="62048">MQSTTTSASISPSHEPQEQNSSGIDDTARGLRPGSPGLADTIPGQRLAAQEFWVEIPSPSAAPAAWCYSDQRVYSPGEVVHLHVSSNISTVRIRIYRDGLTQETYNIAEDVAVSFQTIPDRAYEVGCSWPISSSWTIPKDAKSGGYVVEVSDGSIATPRLLGHHFFIIRADTHAPHTIALVAATSTWTAYNDFGGANHYFGVNAGRPRGRSPILSTLRPWARGQIWLPPGVPRIVNETRPTAPGPARYEFVESAYMNGYNKYYASAGWAIFERPFCVWAERNGYDIDILTQDELHENPAALDSYKCVVFIGHDEYWSLKMRHTVDGYVERGGNVARFAGNFMWQIRLENNCQRQVAYKYDARETDPVAGTEQAATLTGTWEDPEIGYPEACTFGVNALRGIYAGFGGMARRAPRGFTLFRPGHWAFERTGLGYADMFGDEANIYGFEMDGLEYTFTAGLPEPTFEDGAPPGLEILAMGWATLAESGRPEESDSLMLGDADARFRTSVLAPDISDKSVERHSRGSGMIVSFKRGAGYELVITLDEYLAYDVLGLADRVCLKQVT</sequence>
<dbReference type="AlphaFoldDB" id="A0AAV9QHQ5"/>
<feature type="domain" description="N,N-dimethylformamidase beta subunit-like C-terminal" evidence="2">
    <location>
        <begin position="115"/>
        <end position="480"/>
    </location>
</feature>
<dbReference type="SUPFAM" id="SSF52317">
    <property type="entry name" value="Class I glutamine amidotransferase-like"/>
    <property type="match status" value="1"/>
</dbReference>
<protein>
    <recommendedName>
        <fullName evidence="2">N,N-dimethylformamidase beta subunit-like C-terminal domain-containing protein</fullName>
    </recommendedName>
</protein>
<feature type="region of interest" description="Disordered" evidence="1">
    <location>
        <begin position="1"/>
        <end position="41"/>
    </location>
</feature>
<dbReference type="InterPro" id="IPR029062">
    <property type="entry name" value="Class_I_gatase-like"/>
</dbReference>